<accession>A0A3M9NMU5</accession>
<dbReference type="OrthoDB" id="9815802at2"/>
<proteinExistence type="predicted"/>
<gene>
    <name evidence="1" type="ORF">EFY79_05555</name>
</gene>
<evidence type="ECO:0000313" key="2">
    <source>
        <dbReference type="Proteomes" id="UP000267223"/>
    </source>
</evidence>
<sequence length="1142" mass="129700">MNGFSQQNPASLSNLRSKKIPASVSPVILDTNSIIPNTLIVAGIPANAYEIDYVNASLIWKSKNLPDSVLISYRVFPYKLNAITQRFNYDSIRFNFAAEKPFVLKSNQFENKIIDFGNINYNGSFGRGITIGNNQDAVVSSNLNLQLNGFIGDSLELTAAISDNNIPIQPQGNTQNIRDFDRIFLQIKKHGWQASFGDIDIRQNQNYFLNFSKRLQGGSFSTINSIGKNSTNSFLASGAIAKGNYMKDIITPLEGNQGPYKLYGANNELYFAVLAGTEKVFLDGQLLTRGEDRDYIIDYNTAEITFTVKRLITKDSRIQVEFEYSNQNYLNSMMYANDEININNKLKFSIGAYSNADAKNSSINQSLTTPQKQFLSQIGNRIDSATYPNAMPDTFSVNKILYKRTDTIINGVKDTIYQYSANQKDSLYNLSFTNVGAGRGNYVPVNDGNANGRVFKFVAPLNGEKQGSWEPVILLVPPKKHDLVSVAAQYYFNPNSSLKIETALSNYDVNTFSTKGNDEGKGVAAKVDYAIQHPLFRNLKEGISFKANVGYEYVQDKFKPLETLRNVEFNRDWSLPFDAPAATENLITASLEMNDLKNNYLRYGFTNYHRSDEFNGVRNAIENRMVINGWHFDNKFYVTNINSPVQTGSYIRPTVNLYRSFEQLQNIQIGAAYASENNQQLAKSSDTLMPISFAFNSWQVYVKSSEKKINKWGITYSTRENKIPLGKNLISQDESRNMNVMTELMKNEHRQFRLNVSYRELQVNNKNYSNEKSDKSLLGRAEYAMNEWRGLLSGNVLYELGSGQEQKREYTYIEVPAGQGYYTWNDYNEDGIPQLNEFERAMYQDQKKWIRVLTPTNEYVKANYIQFNYNLSINPDKVIGKEKVGKLVNFVKRFSSNSTLQINKKEISNGGFEFNPFQKNLVDSSLISLTSFLSNSIYFNRKDPVWGIDVTHRLNKTKSLLNYGFESNSLRDLSIRARWNLSKNIATGLINKYIRNQLITPSFTNRNYRVNEISAEPTISYIYKSDFRVSLIYTYDKKKNSMGGAESSLNNQLAAEVKYNVLSDGTINARFSLNNINFKGDANSTVGYILLNGLMPGKNYLWNVELTKRLAGNIELNLQYDGRKPSKNSVIHTGRVAIRAIF</sequence>
<comment type="caution">
    <text evidence="1">The sequence shown here is derived from an EMBL/GenBank/DDBJ whole genome shotgun (WGS) entry which is preliminary data.</text>
</comment>
<dbReference type="AlphaFoldDB" id="A0A3M9NMU5"/>
<name>A0A3M9NMU5_9BACT</name>
<dbReference type="EMBL" id="RJJR01000002">
    <property type="protein sequence ID" value="RNI39109.1"/>
    <property type="molecule type" value="Genomic_DNA"/>
</dbReference>
<reference evidence="1 2" key="1">
    <citation type="submission" date="2018-11" db="EMBL/GenBank/DDBJ databases">
        <title>Draft genome sequence of Ferruginibacter sp. BO-59.</title>
        <authorList>
            <person name="Im W.T."/>
        </authorList>
    </citation>
    <scope>NUCLEOTIDE SEQUENCE [LARGE SCALE GENOMIC DNA]</scope>
    <source>
        <strain evidence="1 2">BO-59</strain>
    </source>
</reference>
<protein>
    <submittedName>
        <fullName evidence="1">Uncharacterized protein</fullName>
    </submittedName>
</protein>
<dbReference type="Proteomes" id="UP000267223">
    <property type="component" value="Unassembled WGS sequence"/>
</dbReference>
<keyword evidence="2" id="KW-1185">Reference proteome</keyword>
<evidence type="ECO:0000313" key="1">
    <source>
        <dbReference type="EMBL" id="RNI39109.1"/>
    </source>
</evidence>
<organism evidence="1 2">
    <name type="scientific">Hanamia caeni</name>
    <dbReference type="NCBI Taxonomy" id="2294116"/>
    <lineage>
        <taxon>Bacteria</taxon>
        <taxon>Pseudomonadati</taxon>
        <taxon>Bacteroidota</taxon>
        <taxon>Chitinophagia</taxon>
        <taxon>Chitinophagales</taxon>
        <taxon>Chitinophagaceae</taxon>
        <taxon>Hanamia</taxon>
    </lineage>
</organism>